<keyword evidence="5" id="KW-0560">Oxidoreductase</keyword>
<evidence type="ECO:0000313" key="8">
    <source>
        <dbReference type="EMBL" id="EPQ59025.1"/>
    </source>
</evidence>
<evidence type="ECO:0000256" key="5">
    <source>
        <dbReference type="ARBA" id="ARBA00023002"/>
    </source>
</evidence>
<reference evidence="8 9" key="1">
    <citation type="journal article" date="2012" name="Science">
        <title>The Paleozoic origin of enzymatic lignin decomposition reconstructed from 31 fungal genomes.</title>
        <authorList>
            <person name="Floudas D."/>
            <person name="Binder M."/>
            <person name="Riley R."/>
            <person name="Barry K."/>
            <person name="Blanchette R.A."/>
            <person name="Henrissat B."/>
            <person name="Martinez A.T."/>
            <person name="Otillar R."/>
            <person name="Spatafora J.W."/>
            <person name="Yadav J.S."/>
            <person name="Aerts A."/>
            <person name="Benoit I."/>
            <person name="Boyd A."/>
            <person name="Carlson A."/>
            <person name="Copeland A."/>
            <person name="Coutinho P.M."/>
            <person name="de Vries R.P."/>
            <person name="Ferreira P."/>
            <person name="Findley K."/>
            <person name="Foster B."/>
            <person name="Gaskell J."/>
            <person name="Glotzer D."/>
            <person name="Gorecki P."/>
            <person name="Heitman J."/>
            <person name="Hesse C."/>
            <person name="Hori C."/>
            <person name="Igarashi K."/>
            <person name="Jurgens J.A."/>
            <person name="Kallen N."/>
            <person name="Kersten P."/>
            <person name="Kohler A."/>
            <person name="Kuees U."/>
            <person name="Kumar T.K.A."/>
            <person name="Kuo A."/>
            <person name="LaButti K."/>
            <person name="Larrondo L.F."/>
            <person name="Lindquist E."/>
            <person name="Ling A."/>
            <person name="Lombard V."/>
            <person name="Lucas S."/>
            <person name="Lundell T."/>
            <person name="Martin R."/>
            <person name="McLaughlin D.J."/>
            <person name="Morgenstern I."/>
            <person name="Morin E."/>
            <person name="Murat C."/>
            <person name="Nagy L.G."/>
            <person name="Nolan M."/>
            <person name="Ohm R.A."/>
            <person name="Patyshakuliyeva A."/>
            <person name="Rokas A."/>
            <person name="Ruiz-Duenas F.J."/>
            <person name="Sabat G."/>
            <person name="Salamov A."/>
            <person name="Samejima M."/>
            <person name="Schmutz J."/>
            <person name="Slot J.C."/>
            <person name="St John F."/>
            <person name="Stenlid J."/>
            <person name="Sun H."/>
            <person name="Sun S."/>
            <person name="Syed K."/>
            <person name="Tsang A."/>
            <person name="Wiebenga A."/>
            <person name="Young D."/>
            <person name="Pisabarro A."/>
            <person name="Eastwood D.C."/>
            <person name="Martin F."/>
            <person name="Cullen D."/>
            <person name="Grigoriev I.V."/>
            <person name="Hibbett D.S."/>
        </authorList>
    </citation>
    <scope>NUCLEOTIDE SEQUENCE [LARGE SCALE GENOMIC DNA]</scope>
    <source>
        <strain evidence="8 9">ATCC 11539</strain>
    </source>
</reference>
<evidence type="ECO:0000259" key="7">
    <source>
        <dbReference type="SMART" id="SM00829"/>
    </source>
</evidence>
<dbReference type="Gene3D" id="3.40.50.720">
    <property type="entry name" value="NAD(P)-binding Rossmann-like Domain"/>
    <property type="match status" value="1"/>
</dbReference>
<dbReference type="InterPro" id="IPR013154">
    <property type="entry name" value="ADH-like_N"/>
</dbReference>
<evidence type="ECO:0000256" key="4">
    <source>
        <dbReference type="ARBA" id="ARBA00022833"/>
    </source>
</evidence>
<organism evidence="8 9">
    <name type="scientific">Gloeophyllum trabeum (strain ATCC 11539 / FP-39264 / Madison 617)</name>
    <name type="common">Brown rot fungus</name>
    <dbReference type="NCBI Taxonomy" id="670483"/>
    <lineage>
        <taxon>Eukaryota</taxon>
        <taxon>Fungi</taxon>
        <taxon>Dikarya</taxon>
        <taxon>Basidiomycota</taxon>
        <taxon>Agaricomycotina</taxon>
        <taxon>Agaricomycetes</taxon>
        <taxon>Gloeophyllales</taxon>
        <taxon>Gloeophyllaceae</taxon>
        <taxon>Gloeophyllum</taxon>
    </lineage>
</organism>
<evidence type="ECO:0000256" key="6">
    <source>
        <dbReference type="ARBA" id="ARBA00023027"/>
    </source>
</evidence>
<dbReference type="InterPro" id="IPR011032">
    <property type="entry name" value="GroES-like_sf"/>
</dbReference>
<accession>S7RW10</accession>
<dbReference type="AlphaFoldDB" id="S7RW10"/>
<dbReference type="InterPro" id="IPR013149">
    <property type="entry name" value="ADH-like_C"/>
</dbReference>
<dbReference type="OMA" id="GGHDRTC"/>
<sequence length="341" mass="36279">MVSFKPPAKYKAVAVTSLGVFETIEKEWRDPGPGEIAVKVLACGVCRSDDFIKQQIFPTGFPRVPGHEVIGDCVAVHPSEKLWKVGDRVGTGWHGGQCNICDRCRIGDVVTCVNEHVNGISADGGWAEYVILKSEGIARIPKDLDPVEAAPLLCAGVTTYNAIRHMDRKAGDVAAVQGIGGLGHLAVQYCRAMGFRTIALSSGAGKAEVAQSLGAHAYLDGSKVNQAEELQKMGGADLLVLTAPFPEAMASLIMGMKPGGTILILALTADTINLPIHILVPQKLSVRGWKVGSPKDCEDTVRFSQMTGVKAQVQKFSLDDAVKAFNGMMDGSVKFRAVIVP</sequence>
<dbReference type="PANTHER" id="PTHR42940:SF7">
    <property type="entry name" value="ALCOHOL DEHYDROGENASE-LIKE N-TERMINAL DOMAIN-CONTAINING PROTEIN"/>
    <property type="match status" value="1"/>
</dbReference>
<dbReference type="SMART" id="SM00829">
    <property type="entry name" value="PKS_ER"/>
    <property type="match status" value="1"/>
</dbReference>
<comment type="cofactor">
    <cofactor evidence="1">
        <name>Zn(2+)</name>
        <dbReference type="ChEBI" id="CHEBI:29105"/>
    </cofactor>
</comment>
<dbReference type="InterPro" id="IPR036291">
    <property type="entry name" value="NAD(P)-bd_dom_sf"/>
</dbReference>
<gene>
    <name evidence="8" type="ORF">GLOTRDRAFT_34733</name>
</gene>
<keyword evidence="6" id="KW-0520">NAD</keyword>
<dbReference type="RefSeq" id="XP_007861786.1">
    <property type="nucleotide sequence ID" value="XM_007863595.1"/>
</dbReference>
<dbReference type="OrthoDB" id="1560166at2759"/>
<comment type="similarity">
    <text evidence="2">Belongs to the zinc-containing alcohol dehydrogenase family.</text>
</comment>
<dbReference type="GO" id="GO:0004022">
    <property type="term" value="F:alcohol dehydrogenase (NAD+) activity"/>
    <property type="evidence" value="ECO:0007669"/>
    <property type="project" value="TreeGrafter"/>
</dbReference>
<dbReference type="KEGG" id="gtr:GLOTRDRAFT_34733"/>
<dbReference type="GeneID" id="19305582"/>
<keyword evidence="9" id="KW-1185">Reference proteome</keyword>
<dbReference type="InterPro" id="IPR020843">
    <property type="entry name" value="ER"/>
</dbReference>
<dbReference type="Proteomes" id="UP000030669">
    <property type="component" value="Unassembled WGS sequence"/>
</dbReference>
<dbReference type="SUPFAM" id="SSF50129">
    <property type="entry name" value="GroES-like"/>
    <property type="match status" value="1"/>
</dbReference>
<keyword evidence="4" id="KW-0862">Zinc</keyword>
<dbReference type="PANTHER" id="PTHR42940">
    <property type="entry name" value="ALCOHOL DEHYDROGENASE 1-RELATED"/>
    <property type="match status" value="1"/>
</dbReference>
<dbReference type="SUPFAM" id="SSF51735">
    <property type="entry name" value="NAD(P)-binding Rossmann-fold domains"/>
    <property type="match status" value="1"/>
</dbReference>
<dbReference type="GO" id="GO:0046872">
    <property type="term" value="F:metal ion binding"/>
    <property type="evidence" value="ECO:0007669"/>
    <property type="project" value="UniProtKB-KW"/>
</dbReference>
<evidence type="ECO:0000256" key="2">
    <source>
        <dbReference type="ARBA" id="ARBA00008072"/>
    </source>
</evidence>
<dbReference type="eggNOG" id="KOG0023">
    <property type="taxonomic scope" value="Eukaryota"/>
</dbReference>
<feature type="domain" description="Enoyl reductase (ER)" evidence="7">
    <location>
        <begin position="19"/>
        <end position="339"/>
    </location>
</feature>
<dbReference type="Pfam" id="PF00107">
    <property type="entry name" value="ADH_zinc_N"/>
    <property type="match status" value="1"/>
</dbReference>
<protein>
    <submittedName>
        <fullName evidence="8">Zinc-type alcohol dehydrogenase</fullName>
    </submittedName>
</protein>
<proteinExistence type="inferred from homology"/>
<evidence type="ECO:0000256" key="1">
    <source>
        <dbReference type="ARBA" id="ARBA00001947"/>
    </source>
</evidence>
<dbReference type="Pfam" id="PF08240">
    <property type="entry name" value="ADH_N"/>
    <property type="match status" value="1"/>
</dbReference>
<dbReference type="Gene3D" id="3.90.180.10">
    <property type="entry name" value="Medium-chain alcohol dehydrogenases, catalytic domain"/>
    <property type="match status" value="1"/>
</dbReference>
<dbReference type="GO" id="GO:0005737">
    <property type="term" value="C:cytoplasm"/>
    <property type="evidence" value="ECO:0007669"/>
    <property type="project" value="TreeGrafter"/>
</dbReference>
<dbReference type="STRING" id="670483.S7RW10"/>
<dbReference type="EMBL" id="KB469297">
    <property type="protein sequence ID" value="EPQ59025.1"/>
    <property type="molecule type" value="Genomic_DNA"/>
</dbReference>
<evidence type="ECO:0000313" key="9">
    <source>
        <dbReference type="Proteomes" id="UP000030669"/>
    </source>
</evidence>
<dbReference type="HOGENOM" id="CLU_026673_20_1_1"/>
<name>S7RW10_GLOTA</name>
<dbReference type="FunFam" id="3.40.50.720:FF:000039">
    <property type="entry name" value="Alcohol dehydrogenase AdhP"/>
    <property type="match status" value="1"/>
</dbReference>
<evidence type="ECO:0000256" key="3">
    <source>
        <dbReference type="ARBA" id="ARBA00022723"/>
    </source>
</evidence>
<keyword evidence="3" id="KW-0479">Metal-binding</keyword>